<dbReference type="AlphaFoldDB" id="A0A8K0KFH0"/>
<evidence type="ECO:0000313" key="4">
    <source>
        <dbReference type="EMBL" id="KAG8231373.1"/>
    </source>
</evidence>
<comment type="caution">
    <text evidence="4">The sequence shown here is derived from an EMBL/GenBank/DDBJ whole genome shotgun (WGS) entry which is preliminary data.</text>
</comment>
<dbReference type="PANTHER" id="PTHR12433:SF11">
    <property type="entry name" value="MEDIATOR OF RNA POLYMERASE II TRANSCRIPTION SUBUNIT 25"/>
    <property type="match status" value="1"/>
</dbReference>
<dbReference type="EMBL" id="KZ308553">
    <property type="protein sequence ID" value="KAG8231373.1"/>
    <property type="molecule type" value="Genomic_DNA"/>
</dbReference>
<evidence type="ECO:0000259" key="3">
    <source>
        <dbReference type="Pfam" id="PF11265"/>
    </source>
</evidence>
<reference evidence="4" key="1">
    <citation type="submission" date="2013-04" db="EMBL/GenBank/DDBJ databases">
        <authorList>
            <person name="Qu J."/>
            <person name="Murali S.C."/>
            <person name="Bandaranaike D."/>
            <person name="Bellair M."/>
            <person name="Blankenburg K."/>
            <person name="Chao H."/>
            <person name="Dinh H."/>
            <person name="Doddapaneni H."/>
            <person name="Downs B."/>
            <person name="Dugan-Rocha S."/>
            <person name="Elkadiri S."/>
            <person name="Gnanaolivu R.D."/>
            <person name="Hernandez B."/>
            <person name="Javaid M."/>
            <person name="Jayaseelan J.C."/>
            <person name="Lee S."/>
            <person name="Li M."/>
            <person name="Ming W."/>
            <person name="Munidasa M."/>
            <person name="Muniz J."/>
            <person name="Nguyen L."/>
            <person name="Ongeri F."/>
            <person name="Osuji N."/>
            <person name="Pu L.-L."/>
            <person name="Puazo M."/>
            <person name="Qu C."/>
            <person name="Quiroz J."/>
            <person name="Raj R."/>
            <person name="Weissenberger G."/>
            <person name="Xin Y."/>
            <person name="Zou X."/>
            <person name="Han Y."/>
            <person name="Richards S."/>
            <person name="Worley K."/>
            <person name="Muzny D."/>
            <person name="Gibbs R."/>
        </authorList>
    </citation>
    <scope>NUCLEOTIDE SEQUENCE</scope>
    <source>
        <strain evidence="4">Sampled in the wild</strain>
    </source>
</reference>
<accession>A0A8K0KFH0</accession>
<name>A0A8K0KFH0_LADFU</name>
<gene>
    <name evidence="4" type="ORF">J437_LFUL008921</name>
</gene>
<evidence type="ECO:0000256" key="1">
    <source>
        <dbReference type="ARBA" id="ARBA00009102"/>
    </source>
</evidence>
<feature type="domain" description="Mediator of RNA polymerase II transcription subunit 25 von Willebrand factor type A" evidence="3">
    <location>
        <begin position="9"/>
        <end position="128"/>
    </location>
</feature>
<dbReference type="GO" id="GO:0016592">
    <property type="term" value="C:mediator complex"/>
    <property type="evidence" value="ECO:0007669"/>
    <property type="project" value="TreeGrafter"/>
</dbReference>
<organism evidence="4 5">
    <name type="scientific">Ladona fulva</name>
    <name type="common">Scarce chaser dragonfly</name>
    <name type="synonym">Libellula fulva</name>
    <dbReference type="NCBI Taxonomy" id="123851"/>
    <lineage>
        <taxon>Eukaryota</taxon>
        <taxon>Metazoa</taxon>
        <taxon>Ecdysozoa</taxon>
        <taxon>Arthropoda</taxon>
        <taxon>Hexapoda</taxon>
        <taxon>Insecta</taxon>
        <taxon>Pterygota</taxon>
        <taxon>Palaeoptera</taxon>
        <taxon>Odonata</taxon>
        <taxon>Epiprocta</taxon>
        <taxon>Anisoptera</taxon>
        <taxon>Libelluloidea</taxon>
        <taxon>Libellulidae</taxon>
        <taxon>Ladona</taxon>
    </lineage>
</organism>
<feature type="domain" description="Mediator of RNA polymerase II transcription subunit 25 von Willebrand factor type A" evidence="3">
    <location>
        <begin position="151"/>
        <end position="243"/>
    </location>
</feature>
<dbReference type="GO" id="GO:0045944">
    <property type="term" value="P:positive regulation of transcription by RNA polymerase II"/>
    <property type="evidence" value="ECO:0007669"/>
    <property type="project" value="TreeGrafter"/>
</dbReference>
<comment type="similarity">
    <text evidence="1">Belongs to the Mediator complex subunit 25 family.</text>
</comment>
<feature type="non-terminal residue" evidence="4">
    <location>
        <position position="243"/>
    </location>
</feature>
<dbReference type="Pfam" id="PF11265">
    <property type="entry name" value="Med25_VWA"/>
    <property type="match status" value="2"/>
</dbReference>
<sequence>MVIANADHSIQADVIFVVEATAICGAYLNDIKSNYIIPTVEYFSQGSVEEREYIAENNNVTYVIVTYYAADCLPNPSSDSYGPYTSPQKLLSVLDKIEMVGGKCEAYANIAEGLATALQCFEDLQARHVGEPSTSNGAASASPGSIATLSSQQQVQHVQKHCILICNSPPYSLPVMESFAYAGHTAEQLASLLQERGINLSIMSPRKIPALFKLFDKAGGDLQASQTKNYTKDPRHLVLLKGF</sequence>
<dbReference type="OrthoDB" id="7690434at2759"/>
<dbReference type="GO" id="GO:0005667">
    <property type="term" value="C:transcription regulator complex"/>
    <property type="evidence" value="ECO:0007669"/>
    <property type="project" value="TreeGrafter"/>
</dbReference>
<protein>
    <recommendedName>
        <fullName evidence="2">Mediator of RNA polymerase II transcription subunit 25</fullName>
    </recommendedName>
</protein>
<dbReference type="PANTHER" id="PTHR12433">
    <property type="entry name" value="MEDIATOR OF RNA POLYMERASE II TRANSCRIPTION SUBUNIT 25"/>
    <property type="match status" value="1"/>
</dbReference>
<keyword evidence="5" id="KW-1185">Reference proteome</keyword>
<evidence type="ECO:0000256" key="2">
    <source>
        <dbReference type="ARBA" id="ARBA00019694"/>
    </source>
</evidence>
<proteinExistence type="inferred from homology"/>
<evidence type="ECO:0000313" key="5">
    <source>
        <dbReference type="Proteomes" id="UP000792457"/>
    </source>
</evidence>
<dbReference type="Proteomes" id="UP000792457">
    <property type="component" value="Unassembled WGS sequence"/>
</dbReference>
<dbReference type="InterPro" id="IPR021419">
    <property type="entry name" value="Mediator_Med25_VWA"/>
</dbReference>
<reference evidence="4" key="2">
    <citation type="submission" date="2017-10" db="EMBL/GenBank/DDBJ databases">
        <title>Ladona fulva Genome sequencing and assembly.</title>
        <authorList>
            <person name="Murali S."/>
            <person name="Richards S."/>
            <person name="Bandaranaike D."/>
            <person name="Bellair M."/>
            <person name="Blankenburg K."/>
            <person name="Chao H."/>
            <person name="Dinh H."/>
            <person name="Doddapaneni H."/>
            <person name="Dugan-Rocha S."/>
            <person name="Elkadiri S."/>
            <person name="Gnanaolivu R."/>
            <person name="Hernandez B."/>
            <person name="Skinner E."/>
            <person name="Javaid M."/>
            <person name="Lee S."/>
            <person name="Li M."/>
            <person name="Ming W."/>
            <person name="Munidasa M."/>
            <person name="Muniz J."/>
            <person name="Nguyen L."/>
            <person name="Hughes D."/>
            <person name="Osuji N."/>
            <person name="Pu L.-L."/>
            <person name="Puazo M."/>
            <person name="Qu C."/>
            <person name="Quiroz J."/>
            <person name="Raj R."/>
            <person name="Weissenberger G."/>
            <person name="Xin Y."/>
            <person name="Zou X."/>
            <person name="Han Y."/>
            <person name="Worley K."/>
            <person name="Muzny D."/>
            <person name="Gibbs R."/>
        </authorList>
    </citation>
    <scope>NUCLEOTIDE SEQUENCE</scope>
    <source>
        <strain evidence="4">Sampled in the wild</strain>
    </source>
</reference>